<dbReference type="AlphaFoldDB" id="A0A6G1QHT1"/>
<gene>
    <name evidence="10" type="ORF">EXN66_Car017803</name>
</gene>
<reference evidence="10 11" key="1">
    <citation type="submission" date="2019-02" db="EMBL/GenBank/DDBJ databases">
        <title>Opniocepnalus argus genome.</title>
        <authorList>
            <person name="Zhou C."/>
            <person name="Xiao S."/>
        </authorList>
    </citation>
    <scope>NUCLEOTIDE SEQUENCE [LARGE SCALE GENOMIC DNA]</scope>
    <source>
        <strain evidence="10">OARG1902GOOAL</strain>
        <tissue evidence="10">Muscle</tissue>
    </source>
</reference>
<evidence type="ECO:0000256" key="4">
    <source>
        <dbReference type="ARBA" id="ARBA00023273"/>
    </source>
</evidence>
<proteinExistence type="inferred from homology"/>
<dbReference type="OrthoDB" id="2019884at2759"/>
<dbReference type="Proteomes" id="UP000503349">
    <property type="component" value="Chromosome 17"/>
</dbReference>
<dbReference type="EMBL" id="CM015728">
    <property type="protein sequence ID" value="KAF3702115.1"/>
    <property type="molecule type" value="Genomic_DNA"/>
</dbReference>
<feature type="domain" description="Ciliary microtubule inner protein 2A-C-like" evidence="9">
    <location>
        <begin position="16"/>
        <end position="47"/>
    </location>
</feature>
<reference evidence="11" key="2">
    <citation type="submission" date="2019-02" db="EMBL/GenBank/DDBJ databases">
        <title>Opniocepnalus argus Var Kimnra genome.</title>
        <authorList>
            <person name="Zhou C."/>
            <person name="Xiao S."/>
        </authorList>
    </citation>
    <scope>NUCLEOTIDE SEQUENCE [LARGE SCALE GENOMIC DNA]</scope>
</reference>
<evidence type="ECO:0000256" key="7">
    <source>
        <dbReference type="ARBA" id="ARBA00041163"/>
    </source>
</evidence>
<evidence type="ECO:0000256" key="6">
    <source>
        <dbReference type="ARBA" id="ARBA00035661"/>
    </source>
</evidence>
<keyword evidence="4" id="KW-0966">Cell projection</keyword>
<keyword evidence="11" id="KW-1185">Reference proteome</keyword>
<comment type="function">
    <text evidence="5">Microtubule inner protein (MIP) part of the dynein-decorated doublet microtubules (DMTs) in cilia axoneme, which is required for motile cilia beating.</text>
</comment>
<name>A0A6G1QHT1_CHAAH</name>
<evidence type="ECO:0000259" key="9">
    <source>
        <dbReference type="Pfam" id="PF10629"/>
    </source>
</evidence>
<feature type="region of interest" description="Disordered" evidence="8">
    <location>
        <begin position="215"/>
        <end position="237"/>
    </location>
</feature>
<dbReference type="InterPro" id="IPR018902">
    <property type="entry name" value="CMI2A-C-like_dom"/>
</dbReference>
<dbReference type="PANTHER" id="PTHR22146:SF8">
    <property type="entry name" value="PROTEIN FAM166B"/>
    <property type="match status" value="1"/>
</dbReference>
<organism evidence="10 11">
    <name type="scientific">Channa argus</name>
    <name type="common">Northern snakehead</name>
    <name type="synonym">Ophicephalus argus</name>
    <dbReference type="NCBI Taxonomy" id="215402"/>
    <lineage>
        <taxon>Eukaryota</taxon>
        <taxon>Metazoa</taxon>
        <taxon>Chordata</taxon>
        <taxon>Craniata</taxon>
        <taxon>Vertebrata</taxon>
        <taxon>Euteleostomi</taxon>
        <taxon>Actinopterygii</taxon>
        <taxon>Neopterygii</taxon>
        <taxon>Teleostei</taxon>
        <taxon>Neoteleostei</taxon>
        <taxon>Acanthomorphata</taxon>
        <taxon>Anabantaria</taxon>
        <taxon>Anabantiformes</taxon>
        <taxon>Channoidei</taxon>
        <taxon>Channidae</taxon>
        <taxon>Channa</taxon>
    </lineage>
</organism>
<evidence type="ECO:0000256" key="2">
    <source>
        <dbReference type="ARBA" id="ARBA00022490"/>
    </source>
</evidence>
<accession>A0A6G1QHT1</accession>
<comment type="similarity">
    <text evidence="6">Belongs to the CIMIP2 family.</text>
</comment>
<keyword evidence="2" id="KW-0963">Cytoplasm</keyword>
<evidence type="ECO:0000256" key="3">
    <source>
        <dbReference type="ARBA" id="ARBA00023212"/>
    </source>
</evidence>
<dbReference type="PANTHER" id="PTHR22146">
    <property type="entry name" value="CAT EYE SYNDROME CRITICAL REGION PROTEIN 6"/>
    <property type="match status" value="1"/>
</dbReference>
<evidence type="ECO:0000313" key="11">
    <source>
        <dbReference type="Proteomes" id="UP000503349"/>
    </source>
</evidence>
<protein>
    <recommendedName>
        <fullName evidence="7">Ciliary microtubule inner protein 2B</fullName>
    </recommendedName>
</protein>
<sequence>MEQYAPKLSTVLMTPDPHYIPGYAGYCPQLKFSMGKSYGQLTAELLTCPDVKHSSRLVLYPGHDTSPESDTGLTSATMPDSNLNKMIPGYTGFIPKRQHYFACSYSETCRKALNEFYQERRVKLQRQPTSLPAVVNGIKQHVESPKPPLTAISNNMVSNKPLKSFIPTGKPYFMEDDNPYKYFISGFTGHVPKSHFLIGKGYPITTNQALIQFGKQQRRGSMSQNKPRSENSPAPQMPAIYHSNRGMVPSFTGHIPGYKFMYGHTFGQLSQNALEKNVNKRILQEKP</sequence>
<evidence type="ECO:0000256" key="8">
    <source>
        <dbReference type="SAM" id="MobiDB-lite"/>
    </source>
</evidence>
<comment type="subcellular location">
    <subcellularLocation>
        <location evidence="1">Cytoplasm</location>
        <location evidence="1">Cytoskeleton</location>
        <location evidence="1">Cilium axoneme</location>
    </subcellularLocation>
</comment>
<evidence type="ECO:0000256" key="1">
    <source>
        <dbReference type="ARBA" id="ARBA00004430"/>
    </source>
</evidence>
<evidence type="ECO:0000256" key="5">
    <source>
        <dbReference type="ARBA" id="ARBA00035003"/>
    </source>
</evidence>
<dbReference type="GO" id="GO:0015630">
    <property type="term" value="C:microtubule cytoskeleton"/>
    <property type="evidence" value="ECO:0007669"/>
    <property type="project" value="UniProtKB-ARBA"/>
</dbReference>
<feature type="compositionally biased region" description="Polar residues" evidence="8">
    <location>
        <begin position="219"/>
        <end position="234"/>
    </location>
</feature>
<keyword evidence="3" id="KW-0206">Cytoskeleton</keyword>
<evidence type="ECO:0000313" key="10">
    <source>
        <dbReference type="EMBL" id="KAF3702115.1"/>
    </source>
</evidence>
<dbReference type="GO" id="GO:0005930">
    <property type="term" value="C:axoneme"/>
    <property type="evidence" value="ECO:0007669"/>
    <property type="project" value="UniProtKB-SubCell"/>
</dbReference>
<dbReference type="Pfam" id="PF10629">
    <property type="entry name" value="CMI2B-like"/>
    <property type="match status" value="1"/>
</dbReference>